<reference evidence="1" key="1">
    <citation type="submission" date="2014-11" db="EMBL/GenBank/DDBJ databases">
        <authorList>
            <person name="Amaro Gonzalez C."/>
        </authorList>
    </citation>
    <scope>NUCLEOTIDE SEQUENCE</scope>
</reference>
<dbReference type="EMBL" id="GBXM01022064">
    <property type="protein sequence ID" value="JAH86513.1"/>
    <property type="molecule type" value="Transcribed_RNA"/>
</dbReference>
<evidence type="ECO:0000313" key="1">
    <source>
        <dbReference type="EMBL" id="JAH86513.1"/>
    </source>
</evidence>
<accession>A0A0E9WAJ6</accession>
<sequence>MGTENIQVCSLIWIFTMAACKKIPDVNVTCIFSMDCVLPCR</sequence>
<dbReference type="AlphaFoldDB" id="A0A0E9WAJ6"/>
<reference evidence="1" key="2">
    <citation type="journal article" date="2015" name="Fish Shellfish Immunol.">
        <title>Early steps in the European eel (Anguilla anguilla)-Vibrio vulnificus interaction in the gills: Role of the RtxA13 toxin.</title>
        <authorList>
            <person name="Callol A."/>
            <person name="Pajuelo D."/>
            <person name="Ebbesson L."/>
            <person name="Teles M."/>
            <person name="MacKenzie S."/>
            <person name="Amaro C."/>
        </authorList>
    </citation>
    <scope>NUCLEOTIDE SEQUENCE</scope>
</reference>
<name>A0A0E9WAJ6_ANGAN</name>
<protein>
    <submittedName>
        <fullName evidence="1">Uncharacterized protein</fullName>
    </submittedName>
</protein>
<organism evidence="1">
    <name type="scientific">Anguilla anguilla</name>
    <name type="common">European freshwater eel</name>
    <name type="synonym">Muraena anguilla</name>
    <dbReference type="NCBI Taxonomy" id="7936"/>
    <lineage>
        <taxon>Eukaryota</taxon>
        <taxon>Metazoa</taxon>
        <taxon>Chordata</taxon>
        <taxon>Craniata</taxon>
        <taxon>Vertebrata</taxon>
        <taxon>Euteleostomi</taxon>
        <taxon>Actinopterygii</taxon>
        <taxon>Neopterygii</taxon>
        <taxon>Teleostei</taxon>
        <taxon>Anguilliformes</taxon>
        <taxon>Anguillidae</taxon>
        <taxon>Anguilla</taxon>
    </lineage>
</organism>
<proteinExistence type="predicted"/>